<keyword evidence="2" id="KW-1185">Reference proteome</keyword>
<comment type="caution">
    <text evidence="1">The sequence shown here is derived from an EMBL/GenBank/DDBJ whole genome shotgun (WGS) entry which is preliminary data.</text>
</comment>
<evidence type="ECO:0000313" key="2">
    <source>
        <dbReference type="Proteomes" id="UP001247805"/>
    </source>
</evidence>
<dbReference type="RefSeq" id="WP_316027166.1">
    <property type="nucleotide sequence ID" value="NZ_JAWDIO010000002.1"/>
</dbReference>
<dbReference type="SUPFAM" id="SSF53850">
    <property type="entry name" value="Periplasmic binding protein-like II"/>
    <property type="match status" value="1"/>
</dbReference>
<protein>
    <submittedName>
        <fullName evidence="1">Amino acid ABC transporter substrate-binding protein</fullName>
    </submittedName>
</protein>
<gene>
    <name evidence="1" type="ORF">RS130_18610</name>
</gene>
<name>A0ABU3T043_9ALTE</name>
<reference evidence="1 2" key="1">
    <citation type="submission" date="2023-10" db="EMBL/GenBank/DDBJ databases">
        <title>Glaciecola aquimarina strain GGW-M5 nov., isolated from a coastal seawater.</title>
        <authorList>
            <person name="Bayburt H."/>
            <person name="Kim J.M."/>
            <person name="Choi B.J."/>
            <person name="Jeon C.O."/>
        </authorList>
    </citation>
    <scope>NUCLEOTIDE SEQUENCE [LARGE SCALE GENOMIC DNA]</scope>
    <source>
        <strain evidence="1 2">KCTC 32108</strain>
    </source>
</reference>
<organism evidence="1 2">
    <name type="scientific">Paraglaciecola aquimarina</name>
    <dbReference type="NCBI Taxonomy" id="1235557"/>
    <lineage>
        <taxon>Bacteria</taxon>
        <taxon>Pseudomonadati</taxon>
        <taxon>Pseudomonadota</taxon>
        <taxon>Gammaproteobacteria</taxon>
        <taxon>Alteromonadales</taxon>
        <taxon>Alteromonadaceae</taxon>
        <taxon>Paraglaciecola</taxon>
    </lineage>
</organism>
<accession>A0ABU3T043</accession>
<dbReference type="EMBL" id="JAWDIO010000002">
    <property type="protein sequence ID" value="MDU0355635.1"/>
    <property type="molecule type" value="Genomic_DNA"/>
</dbReference>
<dbReference type="Proteomes" id="UP001247805">
    <property type="component" value="Unassembled WGS sequence"/>
</dbReference>
<proteinExistence type="predicted"/>
<sequence length="293" mass="34172">MCCKQGVLSFIKLGLFGLLLCCVDVFAATWLITYPKPSSESDRSSDYPLKVLTLALEQTGVKYELVPSRKFYTQGKNLIRLKDNREINVVWSMTDKQREQDLLPIRIPLYKGLIGWRLFLIREDMAERFKYIQKLEHLQKLSPIQGSDWPDTKILQSNNFNVITNRDHEELARMLSNAQGDFFPRSMLEIWDEVASFRSSNKVIIQPSLGFYYPTAFYFFVNSKSTPLAHLITTGLEKAIKNGEFEALFLETYHDYIEKSNIQKRKMYLLENTFLPAETPLDRKELWFDAHAD</sequence>
<evidence type="ECO:0000313" key="1">
    <source>
        <dbReference type="EMBL" id="MDU0355635.1"/>
    </source>
</evidence>